<dbReference type="AlphaFoldDB" id="A0A5B8RGG3"/>
<dbReference type="EC" id="1.2.1.26" evidence="3"/>
<keyword evidence="1 3" id="KW-0560">Oxidoreductase</keyword>
<dbReference type="GO" id="GO:0047533">
    <property type="term" value="F:2,5-dioxovalerate dehydrogenase (NADP+) activity"/>
    <property type="evidence" value="ECO:0007669"/>
    <property type="project" value="UniProtKB-EC"/>
</dbReference>
<proteinExistence type="predicted"/>
<dbReference type="InterPro" id="IPR050740">
    <property type="entry name" value="Aldehyde_DH_Superfamily"/>
</dbReference>
<reference evidence="3" key="1">
    <citation type="submission" date="2019-06" db="EMBL/GenBank/DDBJ databases">
        <authorList>
            <person name="Murdoch R.W."/>
            <person name="Fathepure B."/>
        </authorList>
    </citation>
    <scope>NUCLEOTIDE SEQUENCE</scope>
</reference>
<dbReference type="EMBL" id="MN079118">
    <property type="protein sequence ID" value="QEA05945.1"/>
    <property type="molecule type" value="Genomic_DNA"/>
</dbReference>
<dbReference type="Gene3D" id="3.40.309.10">
    <property type="entry name" value="Aldehyde Dehydrogenase, Chain A, domain 2"/>
    <property type="match status" value="1"/>
</dbReference>
<evidence type="ECO:0000259" key="2">
    <source>
        <dbReference type="Pfam" id="PF00171"/>
    </source>
</evidence>
<dbReference type="Pfam" id="PF00171">
    <property type="entry name" value="Aldedh"/>
    <property type="match status" value="1"/>
</dbReference>
<dbReference type="InterPro" id="IPR016163">
    <property type="entry name" value="Ald_DH_C"/>
</dbReference>
<dbReference type="InterPro" id="IPR016161">
    <property type="entry name" value="Ald_DH/histidinol_DH"/>
</dbReference>
<name>A0A5B8RGG3_9ZZZZ</name>
<dbReference type="Gene3D" id="3.40.605.10">
    <property type="entry name" value="Aldehyde Dehydrogenase, Chain A, domain 1"/>
    <property type="match status" value="1"/>
</dbReference>
<dbReference type="CDD" id="cd07129">
    <property type="entry name" value="ALDH_KGSADH"/>
    <property type="match status" value="1"/>
</dbReference>
<dbReference type="FunFam" id="3.40.605.10:FF:000037">
    <property type="entry name" value="NADP-dependent fatty aldehyde dehydrogenase"/>
    <property type="match status" value="1"/>
</dbReference>
<dbReference type="InterPro" id="IPR015590">
    <property type="entry name" value="Aldehyde_DH_dom"/>
</dbReference>
<gene>
    <name evidence="3" type="ORF">KBTEX_02274</name>
</gene>
<sequence length="523" mass="53927">MQINPDHVIASRHEADGSQPLQAVNAASGEALAPVFHEATTDAVDRACRAAAEAAPAWRALSLERRAAFLETVAEELDASVEAFVERAPAETGLPEARIRGELGRTSGQLRLFATVVRAGDFLGARIDHGDPDRSPAPKPDVRSCLVPLGPVAVFGASNFPLAFSTTGGDTASAWAAGCPVVVKGHPGHPGTAAITAEAVMRAVARCEVPPGVFSLLHGGGHELGGALVQHPAIKAVGFTGSFGGGTALARLAATRPEPIPVYAEMGSVNPMFVMPAAAAERAESLGSGLAGSVGLGCGQFCTNPGLVFGVAGDDFERFVKAAGDAVAGAAPGVMLHGGILEAYEAGVRRLESVPGVTEVACGESGDGRASVRLFRTDYETFRANPQLAEEVFGPVSLLVTVDSEADLSVAALGLPGQLTATIQATDAEMVDHAELVAALEARAGRVLVNGFPTGVEVSHSMVHGGPYPATTDSRTTSVGTRAIERFLRPVCYQDFPAGALPEALRDDNPLGLRRFVDGQWQS</sequence>
<dbReference type="PANTHER" id="PTHR43353:SF3">
    <property type="entry name" value="ALDEHYDE DEHYDROGENASE-RELATED"/>
    <property type="match status" value="1"/>
</dbReference>
<dbReference type="PANTHER" id="PTHR43353">
    <property type="entry name" value="SUCCINATE-SEMIALDEHYDE DEHYDROGENASE, MITOCHONDRIAL"/>
    <property type="match status" value="1"/>
</dbReference>
<evidence type="ECO:0000313" key="3">
    <source>
        <dbReference type="EMBL" id="QEA05945.1"/>
    </source>
</evidence>
<evidence type="ECO:0000256" key="1">
    <source>
        <dbReference type="ARBA" id="ARBA00023002"/>
    </source>
</evidence>
<feature type="domain" description="Aldehyde dehydrogenase" evidence="2">
    <location>
        <begin position="19"/>
        <end position="327"/>
    </location>
</feature>
<dbReference type="InterPro" id="IPR044151">
    <property type="entry name" value="ALDH_KGSADH"/>
</dbReference>
<dbReference type="SUPFAM" id="SSF53720">
    <property type="entry name" value="ALDH-like"/>
    <property type="match status" value="1"/>
</dbReference>
<accession>A0A5B8RGG3</accession>
<dbReference type="InterPro" id="IPR016162">
    <property type="entry name" value="Ald_DH_N"/>
</dbReference>
<protein>
    <submittedName>
        <fullName evidence="3">Alpha-ketoglutaric semialdehyde dehydrogenase</fullName>
        <ecNumber evidence="3">1.2.1.26</ecNumber>
    </submittedName>
</protein>
<organism evidence="3">
    <name type="scientific">uncultured organism</name>
    <dbReference type="NCBI Taxonomy" id="155900"/>
    <lineage>
        <taxon>unclassified sequences</taxon>
        <taxon>environmental samples</taxon>
    </lineage>
</organism>